<proteinExistence type="predicted"/>
<keyword evidence="2" id="KW-0812">Transmembrane</keyword>
<dbReference type="InterPro" id="IPR024277">
    <property type="entry name" value="DUF3821"/>
</dbReference>
<dbReference type="KEGG" id="mbn:Mboo_0522"/>
<dbReference type="Proteomes" id="UP000002408">
    <property type="component" value="Chromosome"/>
</dbReference>
<gene>
    <name evidence="5" type="ordered locus">Mboo_0522</name>
</gene>
<evidence type="ECO:0000259" key="3">
    <source>
        <dbReference type="Pfam" id="PF12863"/>
    </source>
</evidence>
<evidence type="ECO:0000259" key="4">
    <source>
        <dbReference type="Pfam" id="PF18204"/>
    </source>
</evidence>
<dbReference type="GO" id="GO:0005886">
    <property type="term" value="C:plasma membrane"/>
    <property type="evidence" value="ECO:0007669"/>
    <property type="project" value="UniProtKB-SubCell"/>
</dbReference>
<dbReference type="Pfam" id="PF12863">
    <property type="entry name" value="DUF3821"/>
    <property type="match status" value="1"/>
</dbReference>
<accession>A7I5M9</accession>
<dbReference type="GO" id="GO:0030115">
    <property type="term" value="C:S-layer"/>
    <property type="evidence" value="ECO:0007669"/>
    <property type="project" value="UniProtKB-SubCell"/>
</dbReference>
<sequence precursor="true">MTKRLTIALIALVALVLVAVLPASATYYNVNNTVNAPGGSVYIGEQQLNIQPLVNSYPAGGAVSIGWWASAASVTSTAPSQQYNVSSLNPSSFYASPSGYGNYLGNWYAINGSGTPNTTAAFFTVVDPSLAIDVWDINTSTTVSSGTVIQGDLLTFRINTNLQSAIDPNYRTSSVTPAVGSVDIQVKPSSGNTYASLFVNSTSGSSTYNTQNIRFQPVNQSLWFWGIAGNGVPSTTATSGAGAIQYAWATGATDSTGNNAYPAGVYTVTAQSDINGQYDNYLNGGAYYTGKTISQPVTVTIASNTVSISANVDSVVRSKPFSVTITGKPGATYHLWVKGVSSLDGTYDNQPPIISANQVGVTFDNQSDSNAFAYFPTSSEFPLNANTAYANGNYTYQNGVQLWNDVAHGTYGSTGLILGNGTFEYANVTLNSAGTRTIQWTTTNWTKAQQYTIRVEQNFGGATGYKYDEVKVQVQKGAVTIVAAGSQSYYLGEEVQFSGTNTESQTTYLFITGPNLPTQGGALWSTNPRYAGSANPGITNGNASDFQQVSVNGDNTWSWNWGTTTVALDAGTYTVYAVSQPNDANHLSNAAYGTVSIIIKKPFVSATASQSTVAQGDPIYITGTAEGQPSQGVQLWILGKNYALVATEAVNSDSSFSYEIKGATTSTMYSGQYFVVVQHPMQNGVFDVAPATASGTVTYPQNSNGASVYVWNDNPSNPGVFTANGATNDFALTGAGSLQGSDAAEALVQALNSANVDDTYTKLQFLVETPVITITPVGDHSVGDKFTITATTNLAVGDNVLFTVYSSSFQPTDKTQSGEFSGASGTVAVTQGTSGLNALSFDVDASTFKPDEYLVTATAVGLPDTNNVPTGTALFNVLQASAQTATPTPVASVTTAAVQTTVPTPVPTTATPTKTPTQPGFGALVALIGLGAVALFVVRKH</sequence>
<dbReference type="RefSeq" id="WP_012106061.1">
    <property type="nucleotide sequence ID" value="NC_009712.1"/>
</dbReference>
<feature type="transmembrane region" description="Helical" evidence="2">
    <location>
        <begin position="920"/>
        <end position="938"/>
    </location>
</feature>
<dbReference type="Pfam" id="PF18204">
    <property type="entry name" value="PGF-CTERM"/>
    <property type="match status" value="1"/>
</dbReference>
<feature type="domain" description="PGF-CTERM archaeal protein-sorting signal" evidence="4">
    <location>
        <begin position="918"/>
        <end position="940"/>
    </location>
</feature>
<dbReference type="NCBIfam" id="TIGR04126">
    <property type="entry name" value="PGF_CTERM"/>
    <property type="match status" value="1"/>
</dbReference>
<keyword evidence="1" id="KW-0732">Signal</keyword>
<evidence type="ECO:0000256" key="2">
    <source>
        <dbReference type="SAM" id="Phobius"/>
    </source>
</evidence>
<feature type="domain" description="DUF3821" evidence="3">
    <location>
        <begin position="37"/>
        <end position="279"/>
    </location>
</feature>
<evidence type="ECO:0000313" key="6">
    <source>
        <dbReference type="Proteomes" id="UP000002408"/>
    </source>
</evidence>
<keyword evidence="2" id="KW-0472">Membrane</keyword>
<dbReference type="AlphaFoldDB" id="A7I5M9"/>
<dbReference type="InterPro" id="IPR026371">
    <property type="entry name" value="PGF_CTERM"/>
</dbReference>
<protein>
    <submittedName>
        <fullName evidence="5">Uncharacterized protein</fullName>
    </submittedName>
</protein>
<keyword evidence="2" id="KW-1133">Transmembrane helix</keyword>
<organism evidence="5 6">
    <name type="scientific">Methanoregula boonei (strain DSM 21154 / JCM 14090 / 6A8)</name>
    <dbReference type="NCBI Taxonomy" id="456442"/>
    <lineage>
        <taxon>Archaea</taxon>
        <taxon>Methanobacteriati</taxon>
        <taxon>Methanobacteriota</taxon>
        <taxon>Stenosarchaea group</taxon>
        <taxon>Methanomicrobia</taxon>
        <taxon>Methanomicrobiales</taxon>
        <taxon>Methanoregulaceae</taxon>
        <taxon>Methanoregula</taxon>
    </lineage>
</organism>
<reference evidence="6" key="1">
    <citation type="journal article" date="2015" name="Microbiology">
        <title>Genome of Methanoregula boonei 6A8 reveals adaptations to oligotrophic peatland environments.</title>
        <authorList>
            <person name="Braeuer S."/>
            <person name="Cadillo-Quiroz H."/>
            <person name="Kyrpides N."/>
            <person name="Woyke T."/>
            <person name="Goodwin L."/>
            <person name="Detter C."/>
            <person name="Podell S."/>
            <person name="Yavitt J.B."/>
            <person name="Zinder S.H."/>
        </authorList>
    </citation>
    <scope>NUCLEOTIDE SEQUENCE [LARGE SCALE GENOMIC DNA]</scope>
    <source>
        <strain evidence="6">DSM 21154 / JCM 14090 / 6A8</strain>
    </source>
</reference>
<dbReference type="EMBL" id="CP000780">
    <property type="protein sequence ID" value="ABS55040.1"/>
    <property type="molecule type" value="Genomic_DNA"/>
</dbReference>
<keyword evidence="6" id="KW-1185">Reference proteome</keyword>
<name>A7I5M9_METB6</name>
<evidence type="ECO:0000313" key="5">
    <source>
        <dbReference type="EMBL" id="ABS55040.1"/>
    </source>
</evidence>
<dbReference type="eggNOG" id="arCOG03906">
    <property type="taxonomic scope" value="Archaea"/>
</dbReference>
<dbReference type="HOGENOM" id="CLU_015377_0_0_2"/>
<dbReference type="GeneID" id="5410843"/>
<evidence type="ECO:0000256" key="1">
    <source>
        <dbReference type="ARBA" id="ARBA00022729"/>
    </source>
</evidence>
<dbReference type="OrthoDB" id="118064at2157"/>
<dbReference type="NCBIfam" id="NF041431">
    <property type="entry name" value="S_layer_MEMAR"/>
    <property type="match status" value="1"/>
</dbReference>